<proteinExistence type="predicted"/>
<dbReference type="AlphaFoldDB" id="A0A1I3D4X8"/>
<feature type="region of interest" description="Disordered" evidence="1">
    <location>
        <begin position="160"/>
        <end position="186"/>
    </location>
</feature>
<gene>
    <name evidence="4" type="ORF">SAMN04487959_11017</name>
</gene>
<dbReference type="Pfam" id="PF05239">
    <property type="entry name" value="PRC"/>
    <property type="match status" value="1"/>
</dbReference>
<feature type="signal peptide" evidence="2">
    <location>
        <begin position="1"/>
        <end position="28"/>
    </location>
</feature>
<keyword evidence="2" id="KW-0732">Signal</keyword>
<dbReference type="EMBL" id="FOPY01000010">
    <property type="protein sequence ID" value="SFH81599.1"/>
    <property type="molecule type" value="Genomic_DNA"/>
</dbReference>
<dbReference type="InterPro" id="IPR011033">
    <property type="entry name" value="PRC_barrel-like_sf"/>
</dbReference>
<sequence>MTLRKPLNQAITTALIAGGLTLGGTAMAQPQGLYSADELMDAEVYSKESDTETIGEVEDILLDESMQLHSVVIETGGVFDFGEKQYVIDAGNFAVETSNGDNLDNIQYRVLVNMTEEQISQQPEYTNDWWNQTKQTTRQAWENTKETASSAWESTKAFTSDMLEDASDALDEAGDEADQAVQNDQQ</sequence>
<reference evidence="4 5" key="1">
    <citation type="submission" date="2016-10" db="EMBL/GenBank/DDBJ databases">
        <authorList>
            <person name="de Groot N.N."/>
        </authorList>
    </citation>
    <scope>NUCLEOTIDE SEQUENCE [LARGE SCALE GENOMIC DNA]</scope>
    <source>
        <strain evidence="4 5">CGMCC 1.6848</strain>
    </source>
</reference>
<evidence type="ECO:0000313" key="5">
    <source>
        <dbReference type="Proteomes" id="UP000199040"/>
    </source>
</evidence>
<feature type="chain" id="PRO_5011458682" evidence="2">
    <location>
        <begin position="29"/>
        <end position="186"/>
    </location>
</feature>
<evidence type="ECO:0000259" key="3">
    <source>
        <dbReference type="Pfam" id="PF05239"/>
    </source>
</evidence>
<dbReference type="RefSeq" id="WP_092847335.1">
    <property type="nucleotide sequence ID" value="NZ_FOPY01000010.1"/>
</dbReference>
<protein>
    <submittedName>
        <fullName evidence="4">PRC-barrel domain-containing protein</fullName>
    </submittedName>
</protein>
<feature type="compositionally biased region" description="Acidic residues" evidence="1">
    <location>
        <begin position="162"/>
        <end position="178"/>
    </location>
</feature>
<dbReference type="InterPro" id="IPR027275">
    <property type="entry name" value="PRC-brl_dom"/>
</dbReference>
<feature type="domain" description="PRC-barrel" evidence="3">
    <location>
        <begin position="34"/>
        <end position="91"/>
    </location>
</feature>
<organism evidence="4 5">
    <name type="scientific">Modicisalibacter xianhensis</name>
    <dbReference type="NCBI Taxonomy" id="442341"/>
    <lineage>
        <taxon>Bacteria</taxon>
        <taxon>Pseudomonadati</taxon>
        <taxon>Pseudomonadota</taxon>
        <taxon>Gammaproteobacteria</taxon>
        <taxon>Oceanospirillales</taxon>
        <taxon>Halomonadaceae</taxon>
        <taxon>Modicisalibacter</taxon>
    </lineage>
</organism>
<dbReference type="Gene3D" id="2.30.30.240">
    <property type="entry name" value="PRC-barrel domain"/>
    <property type="match status" value="1"/>
</dbReference>
<dbReference type="STRING" id="442341.SAMN04487959_11017"/>
<dbReference type="Proteomes" id="UP000199040">
    <property type="component" value="Unassembled WGS sequence"/>
</dbReference>
<evidence type="ECO:0000313" key="4">
    <source>
        <dbReference type="EMBL" id="SFH81599.1"/>
    </source>
</evidence>
<name>A0A1I3D4X8_9GAMM</name>
<dbReference type="SUPFAM" id="SSF50346">
    <property type="entry name" value="PRC-barrel domain"/>
    <property type="match status" value="1"/>
</dbReference>
<evidence type="ECO:0000256" key="1">
    <source>
        <dbReference type="SAM" id="MobiDB-lite"/>
    </source>
</evidence>
<evidence type="ECO:0000256" key="2">
    <source>
        <dbReference type="SAM" id="SignalP"/>
    </source>
</evidence>
<keyword evidence="5" id="KW-1185">Reference proteome</keyword>
<accession>A0A1I3D4X8</accession>